<accession>U4KDF5</accession>
<organism evidence="6 7">
    <name type="scientific">Vibrio nigripulchritudo</name>
    <dbReference type="NCBI Taxonomy" id="28173"/>
    <lineage>
        <taxon>Bacteria</taxon>
        <taxon>Pseudomonadati</taxon>
        <taxon>Pseudomonadota</taxon>
        <taxon>Gammaproteobacteria</taxon>
        <taxon>Vibrionales</taxon>
        <taxon>Vibrionaceae</taxon>
        <taxon>Vibrio</taxon>
    </lineage>
</organism>
<dbReference type="RefSeq" id="WP_022561577.1">
    <property type="nucleotide sequence ID" value="NC_022543.1"/>
</dbReference>
<comment type="similarity">
    <text evidence="4">Belongs to the ABC transporter superfamily. Macrolide exporter (TC 3.A.1.122) family.</text>
</comment>
<evidence type="ECO:0000313" key="6">
    <source>
        <dbReference type="EMBL" id="CCO61086.1"/>
    </source>
</evidence>
<keyword evidence="2" id="KW-0547">Nucleotide-binding</keyword>
<evidence type="ECO:0000256" key="1">
    <source>
        <dbReference type="ARBA" id="ARBA00022448"/>
    </source>
</evidence>
<dbReference type="InterPro" id="IPR003593">
    <property type="entry name" value="AAA+_ATPase"/>
</dbReference>
<dbReference type="GO" id="GO:0005886">
    <property type="term" value="C:plasma membrane"/>
    <property type="evidence" value="ECO:0007669"/>
    <property type="project" value="TreeGrafter"/>
</dbReference>
<dbReference type="FunFam" id="3.40.50.300:FF:000032">
    <property type="entry name" value="Export ABC transporter ATP-binding protein"/>
    <property type="match status" value="1"/>
</dbReference>
<evidence type="ECO:0000256" key="2">
    <source>
        <dbReference type="ARBA" id="ARBA00022741"/>
    </source>
</evidence>
<dbReference type="PANTHER" id="PTHR24220">
    <property type="entry name" value="IMPORT ATP-BINDING PROTEIN"/>
    <property type="match status" value="1"/>
</dbReference>
<reference evidence="6 7" key="1">
    <citation type="journal article" date="2013" name="ISME J.">
        <title>Comparative genomics of pathogenic lineages of Vibrio nigripulchritudo identifies virulence-associated traits.</title>
        <authorList>
            <person name="Goudenege D."/>
            <person name="Labreuche Y."/>
            <person name="Krin E."/>
            <person name="Ansquer D."/>
            <person name="Mangenot S."/>
            <person name="Calteau A."/>
            <person name="Medigue C."/>
            <person name="Mazel D."/>
            <person name="Polz M.F."/>
            <person name="Le Roux F."/>
        </authorList>
    </citation>
    <scope>NUCLEOTIDE SEQUENCE [LARGE SCALE GENOMIC DNA]</scope>
    <source>
        <strain evidence="7">SnF1</strain>
    </source>
</reference>
<proteinExistence type="inferred from homology"/>
<dbReference type="GO" id="GO:0022857">
    <property type="term" value="F:transmembrane transporter activity"/>
    <property type="evidence" value="ECO:0007669"/>
    <property type="project" value="UniProtKB-ARBA"/>
</dbReference>
<dbReference type="PROSITE" id="PS50893">
    <property type="entry name" value="ABC_TRANSPORTER_2"/>
    <property type="match status" value="1"/>
</dbReference>
<evidence type="ECO:0000259" key="5">
    <source>
        <dbReference type="PROSITE" id="PS50893"/>
    </source>
</evidence>
<dbReference type="GO" id="GO:0044874">
    <property type="term" value="P:lipoprotein localization to outer membrane"/>
    <property type="evidence" value="ECO:0007669"/>
    <property type="project" value="TreeGrafter"/>
</dbReference>
<evidence type="ECO:0000256" key="4">
    <source>
        <dbReference type="ARBA" id="ARBA00038388"/>
    </source>
</evidence>
<dbReference type="eggNOG" id="COG1136">
    <property type="taxonomic scope" value="Bacteria"/>
</dbReference>
<dbReference type="AlphaFoldDB" id="U4KDF5"/>
<dbReference type="EMBL" id="FO203527">
    <property type="protein sequence ID" value="CCO61086.1"/>
    <property type="molecule type" value="Genomic_DNA"/>
</dbReference>
<dbReference type="OrthoDB" id="9801477at2"/>
<dbReference type="GO" id="GO:0005524">
    <property type="term" value="F:ATP binding"/>
    <property type="evidence" value="ECO:0007669"/>
    <property type="project" value="UniProtKB-KW"/>
</dbReference>
<dbReference type="CDD" id="cd03255">
    <property type="entry name" value="ABC_MJ0796_LolCDE_FtsE"/>
    <property type="match status" value="1"/>
</dbReference>
<dbReference type="KEGG" id="vni:VIBNI_B1327"/>
<evidence type="ECO:0000313" key="7">
    <source>
        <dbReference type="Proteomes" id="UP000016895"/>
    </source>
</evidence>
<evidence type="ECO:0000256" key="3">
    <source>
        <dbReference type="ARBA" id="ARBA00022840"/>
    </source>
</evidence>
<dbReference type="InterPro" id="IPR027417">
    <property type="entry name" value="P-loop_NTPase"/>
</dbReference>
<dbReference type="STRING" id="28173.VIBNI_B1327"/>
<dbReference type="Proteomes" id="UP000016895">
    <property type="component" value="Chromosome 2"/>
</dbReference>
<dbReference type="PANTHER" id="PTHR24220:SF689">
    <property type="entry name" value="LIPOPROTEIN-RELEASING SYSTEM ATP-BINDING PROTEIN LOLD"/>
    <property type="match status" value="1"/>
</dbReference>
<dbReference type="GO" id="GO:0016887">
    <property type="term" value="F:ATP hydrolysis activity"/>
    <property type="evidence" value="ECO:0007669"/>
    <property type="project" value="InterPro"/>
</dbReference>
<dbReference type="PROSITE" id="PS00211">
    <property type="entry name" value="ABC_TRANSPORTER_1"/>
    <property type="match status" value="1"/>
</dbReference>
<dbReference type="GO" id="GO:1902495">
    <property type="term" value="C:transmembrane transporter complex"/>
    <property type="evidence" value="ECO:0007669"/>
    <property type="project" value="UniProtKB-ARBA"/>
</dbReference>
<gene>
    <name evidence="6" type="ORF">VIBNI_B1327</name>
</gene>
<dbReference type="GO" id="GO:0089705">
    <property type="term" value="P:protein localization to outer membrane"/>
    <property type="evidence" value="ECO:0007669"/>
    <property type="project" value="TreeGrafter"/>
</dbReference>
<dbReference type="SMART" id="SM00382">
    <property type="entry name" value="AAA"/>
    <property type="match status" value="1"/>
</dbReference>
<name>U4KDF5_9VIBR</name>
<dbReference type="SUPFAM" id="SSF52540">
    <property type="entry name" value="P-loop containing nucleoside triphosphate hydrolases"/>
    <property type="match status" value="1"/>
</dbReference>
<keyword evidence="3" id="KW-0067">ATP-binding</keyword>
<feature type="domain" description="ABC transporter" evidence="5">
    <location>
        <begin position="2"/>
        <end position="226"/>
    </location>
</feature>
<dbReference type="InterPro" id="IPR017911">
    <property type="entry name" value="MacB-like_ATP-bd"/>
</dbReference>
<protein>
    <submittedName>
        <fullName evidence="6">Putative ABC-type antimicrobial peptide transport system, ATPase component</fullName>
    </submittedName>
</protein>
<dbReference type="InterPro" id="IPR017871">
    <property type="entry name" value="ABC_transporter-like_CS"/>
</dbReference>
<dbReference type="InterPro" id="IPR003439">
    <property type="entry name" value="ABC_transporter-like_ATP-bd"/>
</dbReference>
<keyword evidence="7" id="KW-1185">Reference proteome</keyword>
<keyword evidence="1" id="KW-0813">Transport</keyword>
<dbReference type="InterPro" id="IPR015854">
    <property type="entry name" value="ABC_transpr_LolD-like"/>
</dbReference>
<dbReference type="PATRIC" id="fig|1260221.3.peg.4934"/>
<dbReference type="Gene3D" id="3.40.50.300">
    <property type="entry name" value="P-loop containing nucleotide triphosphate hydrolases"/>
    <property type="match status" value="1"/>
</dbReference>
<dbReference type="Pfam" id="PF00005">
    <property type="entry name" value="ABC_tran"/>
    <property type="match status" value="1"/>
</dbReference>
<sequence>MIEFNQINKSYQLGTIDVPALKSATGTIERGEMVALCGPSGSGKSTLLNVLGLLDTDYSGHIHFEGKPLPKTPKQAAEIRRYQMGFIFQKFNLVPVMTALENVMYPLKLNGHSRDQQREIAFSMLDKVGLGEYVHHRPDNLSGGQQQRVAIARALVNKPKLIIADEPTASLDSESATLVIDIMKSLGHEFGTTFVIATHDHRMAERCDRSIALFDGVIQEEALKWVS</sequence>